<reference evidence="1" key="1">
    <citation type="submission" date="2024-05" db="EMBL/GenBank/DDBJ databases">
        <authorList>
            <person name="Benson E.M."/>
            <person name="Blount M.E."/>
            <person name="Chauhan S."/>
            <person name="Ehrhart J.N."/>
            <person name="Foster A.Z."/>
            <person name="Ingber A.M."/>
            <person name="Julian M.L."/>
            <person name="Kwansah D.N."/>
            <person name="Le T."/>
            <person name="May E.J."/>
            <person name="Mazel E.H."/>
            <person name="Morency E."/>
            <person name="Nelson S.A."/>
            <person name="O'Toole C.T."/>
            <person name="Potter K.E."/>
            <person name="Rue A.R."/>
            <person name="Vita L.A."/>
            <person name="Weigand K.A."/>
            <person name="Monti D.L."/>
            <person name="Russell D.A."/>
            <person name="Jacobs-Sera D."/>
            <person name="Hatfull G.F."/>
        </authorList>
    </citation>
    <scope>NUCLEOTIDE SEQUENCE</scope>
</reference>
<proteinExistence type="predicted"/>
<organism evidence="1">
    <name type="scientific">Gordonia phage Petito</name>
    <dbReference type="NCBI Taxonomy" id="3158876"/>
    <lineage>
        <taxon>Viruses</taxon>
        <taxon>Duplodnaviria</taxon>
        <taxon>Heunggongvirae</taxon>
        <taxon>Uroviricota</taxon>
        <taxon>Caudoviricetes</taxon>
    </lineage>
</organism>
<gene>
    <name evidence="1" type="primary">32</name>
    <name evidence="1" type="ORF">SEA_PETITO_32</name>
</gene>
<evidence type="ECO:0000313" key="1">
    <source>
        <dbReference type="EMBL" id="XCH43904.1"/>
    </source>
</evidence>
<protein>
    <submittedName>
        <fullName evidence="1">Minor tail protein</fullName>
    </submittedName>
</protein>
<name>A0AAU8GPM9_9CAUD</name>
<sequence>MKFDQIILTGTKSITLFDLTNPRSTPYTAKTVDGLDPTDIDVTLAQASSGAGIYIGRREQLREMTFNVYLNPDYSIGQTPDLLREELYLMNPVNEDLSLDLRLMLEGVEVAMTPVYIKRTEAIAFSKDTIVQLVLASTSGTFKRRTAISVTGAEALELDEAFPVLNNAGSATSGFRAEFDILAPINEFGIATQVPINELWIKKIPSNPDLLIAGDRLMIDTNIGQRGVWRTRGGVTKSLMGSLTNDSVWLTLYPGENTLAIDTTPSAPSASFTWHLYEHTPKYRGV</sequence>
<dbReference type="EMBL" id="PP758912">
    <property type="protein sequence ID" value="XCH43904.1"/>
    <property type="molecule type" value="Genomic_DNA"/>
</dbReference>
<accession>A0AAU8GPM9</accession>